<keyword evidence="2" id="KW-1185">Reference proteome</keyword>
<dbReference type="Proteomes" id="UP000516412">
    <property type="component" value="Chromosome"/>
</dbReference>
<dbReference type="AlphaFoldDB" id="A0A7H1M896"/>
<sequence>MFPEYRDLISKLKQEDAHFARLFDEHNALDDKITGLTNNPVTEGLQEIEELKKQKLHLKDQLYAILLKADKAGK</sequence>
<dbReference type="InterPro" id="IPR038444">
    <property type="entry name" value="DUF465_sf"/>
</dbReference>
<dbReference type="RefSeq" id="WP_135035751.1">
    <property type="nucleotide sequence ID" value="NZ_CP060414.2"/>
</dbReference>
<organism evidence="1 2">
    <name type="scientific">Neisseria musculi</name>
    <dbReference type="NCBI Taxonomy" id="1815583"/>
    <lineage>
        <taxon>Bacteria</taxon>
        <taxon>Pseudomonadati</taxon>
        <taxon>Pseudomonadota</taxon>
        <taxon>Betaproteobacteria</taxon>
        <taxon>Neisseriales</taxon>
        <taxon>Neisseriaceae</taxon>
        <taxon>Neisseria</taxon>
    </lineage>
</organism>
<evidence type="ECO:0008006" key="3">
    <source>
        <dbReference type="Google" id="ProtNLM"/>
    </source>
</evidence>
<dbReference type="InterPro" id="IPR007420">
    <property type="entry name" value="DUF465"/>
</dbReference>
<name>A0A7H1M896_9NEIS</name>
<proteinExistence type="predicted"/>
<reference evidence="1" key="1">
    <citation type="submission" date="2024-06" db="EMBL/GenBank/DDBJ databases">
        <title>Complete Genome Sequence of mouse commensal type strain Neisseria musculi.</title>
        <authorList>
            <person name="Thapa E."/>
            <person name="Aluvathingal J."/>
            <person name="Nadendla S."/>
            <person name="Mehta A."/>
            <person name="Tettelin H."/>
            <person name="Weyand N.J."/>
        </authorList>
    </citation>
    <scope>NUCLEOTIDE SEQUENCE</scope>
    <source>
        <strain evidence="1">NW831</strain>
    </source>
</reference>
<accession>A0A7H1M896</accession>
<protein>
    <recommendedName>
        <fullName evidence="3">DUF465 domain-containing protein</fullName>
    </recommendedName>
</protein>
<dbReference type="KEGG" id="nmus:H7A79_1067"/>
<dbReference type="Pfam" id="PF04325">
    <property type="entry name" value="DUF465"/>
    <property type="match status" value="1"/>
</dbReference>
<gene>
    <name evidence="1" type="ORF">H7A79_1067</name>
</gene>
<dbReference type="EMBL" id="CP060414">
    <property type="protein sequence ID" value="QNT57861.1"/>
    <property type="molecule type" value="Genomic_DNA"/>
</dbReference>
<evidence type="ECO:0000313" key="2">
    <source>
        <dbReference type="Proteomes" id="UP000516412"/>
    </source>
</evidence>
<evidence type="ECO:0000313" key="1">
    <source>
        <dbReference type="EMBL" id="QNT57861.1"/>
    </source>
</evidence>
<dbReference type="Gene3D" id="6.10.280.50">
    <property type="match status" value="1"/>
</dbReference>